<feature type="chain" id="PRO_5042091710" evidence="2">
    <location>
        <begin position="27"/>
        <end position="381"/>
    </location>
</feature>
<keyword evidence="1" id="KW-0175">Coiled coil</keyword>
<comment type="caution">
    <text evidence="3">The sequence shown here is derived from an EMBL/GenBank/DDBJ whole genome shotgun (WGS) entry which is preliminary data.</text>
</comment>
<dbReference type="Proteomes" id="UP001201812">
    <property type="component" value="Unassembled WGS sequence"/>
</dbReference>
<dbReference type="AlphaFoldDB" id="A0AAD4R5H4"/>
<feature type="coiled-coil region" evidence="1">
    <location>
        <begin position="159"/>
        <end position="193"/>
    </location>
</feature>
<evidence type="ECO:0000256" key="2">
    <source>
        <dbReference type="SAM" id="SignalP"/>
    </source>
</evidence>
<proteinExistence type="predicted"/>
<evidence type="ECO:0000256" key="1">
    <source>
        <dbReference type="SAM" id="Coils"/>
    </source>
</evidence>
<reference evidence="3" key="1">
    <citation type="submission" date="2022-01" db="EMBL/GenBank/DDBJ databases">
        <title>Genome Sequence Resource for Two Populations of Ditylenchus destructor, the Migratory Endoparasitic Phytonematode.</title>
        <authorList>
            <person name="Zhang H."/>
            <person name="Lin R."/>
            <person name="Xie B."/>
        </authorList>
    </citation>
    <scope>NUCLEOTIDE SEQUENCE</scope>
    <source>
        <strain evidence="3">BazhouSP</strain>
    </source>
</reference>
<dbReference type="EMBL" id="JAKKPZ010000024">
    <property type="protein sequence ID" value="KAI1710787.1"/>
    <property type="molecule type" value="Genomic_DNA"/>
</dbReference>
<sequence length="381" mass="43293">MIPSVYHSLLFFTANYMAVMLHFAKANPWKELVENDETKINPVYVNAYRINDILIHAQFARDLPLDKDQLTPVLGENVAAAMSQQIELSLMPLQKVYRLAICLRHITKYRILKSFGEIANMVKRAKLGLAGEIGSAVVGAAAVPSEAKQWENASKNAALVSNKEKAEELNKRLKTFDKKIAEVRVNMQKLSEAVMEAYPERKLKKENEQVKVKPGKETIERSKIHPFERCKEGRQLYIVFVNELANLDLNALRGEIGFKPVAGRANSLSDRKEFLKKFGSHKYITEYDTGKAQPFRAGLVDLMNFVQNANQIINLDENPIEAGNPDIECRNELADELRAAVYYRLNPAIQKLALELQRNHVMLGIMARESRKSFGRRKQPN</sequence>
<feature type="signal peptide" evidence="2">
    <location>
        <begin position="1"/>
        <end position="26"/>
    </location>
</feature>
<organism evidence="3 4">
    <name type="scientific">Ditylenchus destructor</name>
    <dbReference type="NCBI Taxonomy" id="166010"/>
    <lineage>
        <taxon>Eukaryota</taxon>
        <taxon>Metazoa</taxon>
        <taxon>Ecdysozoa</taxon>
        <taxon>Nematoda</taxon>
        <taxon>Chromadorea</taxon>
        <taxon>Rhabditida</taxon>
        <taxon>Tylenchina</taxon>
        <taxon>Tylenchomorpha</taxon>
        <taxon>Sphaerularioidea</taxon>
        <taxon>Anguinidae</taxon>
        <taxon>Anguininae</taxon>
        <taxon>Ditylenchus</taxon>
    </lineage>
</organism>
<evidence type="ECO:0000313" key="3">
    <source>
        <dbReference type="EMBL" id="KAI1710787.1"/>
    </source>
</evidence>
<keyword evidence="4" id="KW-1185">Reference proteome</keyword>
<gene>
    <name evidence="3" type="ORF">DdX_10486</name>
</gene>
<keyword evidence="2" id="KW-0732">Signal</keyword>
<evidence type="ECO:0000313" key="4">
    <source>
        <dbReference type="Proteomes" id="UP001201812"/>
    </source>
</evidence>
<protein>
    <submittedName>
        <fullName evidence="3">Uncharacterized protein</fullName>
    </submittedName>
</protein>
<name>A0AAD4R5H4_9BILA</name>
<accession>A0AAD4R5H4</accession>